<comment type="caution">
    <text evidence="1">The sequence shown here is derived from an EMBL/GenBank/DDBJ whole genome shotgun (WGS) entry which is preliminary data.</text>
</comment>
<evidence type="ECO:0000313" key="1">
    <source>
        <dbReference type="EMBL" id="GAA3197640.1"/>
    </source>
</evidence>
<protein>
    <recommendedName>
        <fullName evidence="3">Tetratricopeptide repeat protein</fullName>
    </recommendedName>
</protein>
<proteinExistence type="predicted"/>
<dbReference type="Proteomes" id="UP001501237">
    <property type="component" value="Unassembled WGS sequence"/>
</dbReference>
<evidence type="ECO:0000313" key="2">
    <source>
        <dbReference type="Proteomes" id="UP001501237"/>
    </source>
</evidence>
<evidence type="ECO:0008006" key="3">
    <source>
        <dbReference type="Google" id="ProtNLM"/>
    </source>
</evidence>
<dbReference type="SUPFAM" id="SSF48452">
    <property type="entry name" value="TPR-like"/>
    <property type="match status" value="1"/>
</dbReference>
<organism evidence="1 2">
    <name type="scientific">Actinocorallia longicatena</name>
    <dbReference type="NCBI Taxonomy" id="111803"/>
    <lineage>
        <taxon>Bacteria</taxon>
        <taxon>Bacillati</taxon>
        <taxon>Actinomycetota</taxon>
        <taxon>Actinomycetes</taxon>
        <taxon>Streptosporangiales</taxon>
        <taxon>Thermomonosporaceae</taxon>
        <taxon>Actinocorallia</taxon>
    </lineage>
</organism>
<name>A0ABP6PZD6_9ACTN</name>
<gene>
    <name evidence="1" type="ORF">GCM10010468_08900</name>
</gene>
<sequence length="199" mass="21371">MADHESHPLSLRCPPLGATETQHISGWTEKGNETTRIWDEHRLKCRLELGECLRHHVTFMIVIHDHAEDGGLRERAEAEYMRGVLAHRQGDAPRAADHYRTAASLLDALGDGKAVGHALTALGLVKLPSDPTGALASLQAAASRLPGDPVVQTAIGRALWRAGRRQAALAVLDAVPSSAHQEANRVKGEILAEFSAKGA</sequence>
<dbReference type="RefSeq" id="WP_344822402.1">
    <property type="nucleotide sequence ID" value="NZ_BAAAUV010000002.1"/>
</dbReference>
<dbReference type="InterPro" id="IPR011990">
    <property type="entry name" value="TPR-like_helical_dom_sf"/>
</dbReference>
<keyword evidence="2" id="KW-1185">Reference proteome</keyword>
<accession>A0ABP6PZD6</accession>
<dbReference type="Gene3D" id="1.25.40.10">
    <property type="entry name" value="Tetratricopeptide repeat domain"/>
    <property type="match status" value="1"/>
</dbReference>
<reference evidence="2" key="1">
    <citation type="journal article" date="2019" name="Int. J. Syst. Evol. Microbiol.">
        <title>The Global Catalogue of Microorganisms (GCM) 10K type strain sequencing project: providing services to taxonomists for standard genome sequencing and annotation.</title>
        <authorList>
            <consortium name="The Broad Institute Genomics Platform"/>
            <consortium name="The Broad Institute Genome Sequencing Center for Infectious Disease"/>
            <person name="Wu L."/>
            <person name="Ma J."/>
        </authorList>
    </citation>
    <scope>NUCLEOTIDE SEQUENCE [LARGE SCALE GENOMIC DNA]</scope>
    <source>
        <strain evidence="2">JCM 9377</strain>
    </source>
</reference>
<dbReference type="EMBL" id="BAAAUV010000002">
    <property type="protein sequence ID" value="GAA3197640.1"/>
    <property type="molecule type" value="Genomic_DNA"/>
</dbReference>
<dbReference type="Pfam" id="PF14559">
    <property type="entry name" value="TPR_19"/>
    <property type="match status" value="1"/>
</dbReference>